<dbReference type="Gene3D" id="3.30.565.10">
    <property type="entry name" value="Histidine kinase-like ATPase, C-terminal domain"/>
    <property type="match status" value="1"/>
</dbReference>
<dbReference type="Pfam" id="PF02518">
    <property type="entry name" value="HATPase_c"/>
    <property type="match status" value="1"/>
</dbReference>
<dbReference type="InterPro" id="IPR003661">
    <property type="entry name" value="HisK_dim/P_dom"/>
</dbReference>
<name>A0A420WMR4_9PROT</name>
<dbReference type="Gene3D" id="3.40.50.2300">
    <property type="match status" value="1"/>
</dbReference>
<dbReference type="GO" id="GO:0000155">
    <property type="term" value="F:phosphorelay sensor kinase activity"/>
    <property type="evidence" value="ECO:0007669"/>
    <property type="project" value="InterPro"/>
</dbReference>
<keyword evidence="4" id="KW-0808">Transferase</keyword>
<dbReference type="EC" id="2.7.13.3" evidence="2"/>
<keyword evidence="3 6" id="KW-0597">Phosphoprotein</keyword>
<dbReference type="Pfam" id="PF00512">
    <property type="entry name" value="HisKA"/>
    <property type="match status" value="1"/>
</dbReference>
<feature type="domain" description="Histidine kinase" evidence="8">
    <location>
        <begin position="171"/>
        <end position="382"/>
    </location>
</feature>
<dbReference type="SUPFAM" id="SSF55785">
    <property type="entry name" value="PYP-like sensor domain (PAS domain)"/>
    <property type="match status" value="1"/>
</dbReference>
<protein>
    <recommendedName>
        <fullName evidence="2">histidine kinase</fullName>
        <ecNumber evidence="2">2.7.13.3</ecNumber>
    </recommendedName>
</protein>
<dbReference type="SMART" id="SM00387">
    <property type="entry name" value="HATPase_c"/>
    <property type="match status" value="1"/>
</dbReference>
<evidence type="ECO:0000256" key="2">
    <source>
        <dbReference type="ARBA" id="ARBA00012438"/>
    </source>
</evidence>
<dbReference type="Pfam" id="PF00072">
    <property type="entry name" value="Response_reg"/>
    <property type="match status" value="1"/>
</dbReference>
<dbReference type="PROSITE" id="PS50109">
    <property type="entry name" value="HIS_KIN"/>
    <property type="match status" value="1"/>
</dbReference>
<dbReference type="SUPFAM" id="SSF47384">
    <property type="entry name" value="Homodimeric domain of signal transducing histidine kinase"/>
    <property type="match status" value="1"/>
</dbReference>
<dbReference type="InterPro" id="IPR011006">
    <property type="entry name" value="CheY-like_superfamily"/>
</dbReference>
<dbReference type="Gene3D" id="1.10.287.130">
    <property type="match status" value="1"/>
</dbReference>
<feature type="domain" description="Response regulatory" evidence="9">
    <location>
        <begin position="402"/>
        <end position="519"/>
    </location>
</feature>
<dbReference type="Gene3D" id="3.30.450.20">
    <property type="entry name" value="PAS domain"/>
    <property type="match status" value="1"/>
</dbReference>
<evidence type="ECO:0000256" key="7">
    <source>
        <dbReference type="SAM" id="MobiDB-lite"/>
    </source>
</evidence>
<organism evidence="10 11">
    <name type="scientific">Oceanibaculum indicum</name>
    <dbReference type="NCBI Taxonomy" id="526216"/>
    <lineage>
        <taxon>Bacteria</taxon>
        <taxon>Pseudomonadati</taxon>
        <taxon>Pseudomonadota</taxon>
        <taxon>Alphaproteobacteria</taxon>
        <taxon>Rhodospirillales</taxon>
        <taxon>Oceanibaculaceae</taxon>
        <taxon>Oceanibaculum</taxon>
    </lineage>
</organism>
<sequence length="520" mass="56698">MRARGEETLSAECQPDTPSGNPQDASLIDAIESASEAFVIWDAEDRMLFCNSRYKSFFAEPEKVCPGVRFDALVEMNIAYTSVAEISLLPAGWDPDQYRRARMSCHNLARDTFIQLRDGRWLQSCERRTREGGIVGVYTDITERKRAEEALDAAKRAAEEANLAKSRFLAAASHDLRQPLHAVGILVSALSARLEDDRQKEITAQIGECLETVSGLFDALLDISKLDAGVVTPAIAPVPLGPLMKALRREFAPLAQRKGVDLTVLDSRLAVHSDPAMLGRILRNFLSNAIKYTETGRVLVGVRRREGGLRIDVIDTGTGFDPAEAESVFREFHRLEGTAAQQGIGLGLSIADRLARLLGHRLEVATRPGFGSRFSLSAEAAEAPAVSTAAPLAPNRLLAGRRLLLVDDDPEIRRAALLLFEAWGCKAVAAAGLDEVPAALERLEGLPEALIVDYHLKRGRTGDWVAARIAERLGAPIPTVMVTGETAPELLQKVQGLGFPVLHKPLQPMRLRAVLQHLLG</sequence>
<dbReference type="Proteomes" id="UP000277424">
    <property type="component" value="Unassembled WGS sequence"/>
</dbReference>
<dbReference type="GO" id="GO:0009927">
    <property type="term" value="F:histidine phosphotransfer kinase activity"/>
    <property type="evidence" value="ECO:0007669"/>
    <property type="project" value="TreeGrafter"/>
</dbReference>
<evidence type="ECO:0000256" key="6">
    <source>
        <dbReference type="PROSITE-ProRule" id="PRU00169"/>
    </source>
</evidence>
<dbReference type="SUPFAM" id="SSF52172">
    <property type="entry name" value="CheY-like"/>
    <property type="match status" value="1"/>
</dbReference>
<dbReference type="InterPro" id="IPR005467">
    <property type="entry name" value="His_kinase_dom"/>
</dbReference>
<dbReference type="AlphaFoldDB" id="A0A420WMR4"/>
<evidence type="ECO:0000256" key="4">
    <source>
        <dbReference type="ARBA" id="ARBA00022679"/>
    </source>
</evidence>
<evidence type="ECO:0000256" key="3">
    <source>
        <dbReference type="ARBA" id="ARBA00022553"/>
    </source>
</evidence>
<dbReference type="RefSeq" id="WP_121216677.1">
    <property type="nucleotide sequence ID" value="NZ_RBIG01000001.1"/>
</dbReference>
<dbReference type="Pfam" id="PF12860">
    <property type="entry name" value="PAS_7"/>
    <property type="match status" value="1"/>
</dbReference>
<dbReference type="InterPro" id="IPR035965">
    <property type="entry name" value="PAS-like_dom_sf"/>
</dbReference>
<dbReference type="SMART" id="SM00388">
    <property type="entry name" value="HisKA"/>
    <property type="match status" value="1"/>
</dbReference>
<accession>A0A420WMR4</accession>
<feature type="region of interest" description="Disordered" evidence="7">
    <location>
        <begin position="1"/>
        <end position="25"/>
    </location>
</feature>
<dbReference type="PROSITE" id="PS50110">
    <property type="entry name" value="RESPONSE_REGULATORY"/>
    <property type="match status" value="1"/>
</dbReference>
<dbReference type="PANTHER" id="PTHR43047">
    <property type="entry name" value="TWO-COMPONENT HISTIDINE PROTEIN KINASE"/>
    <property type="match status" value="1"/>
</dbReference>
<dbReference type="CDD" id="cd00082">
    <property type="entry name" value="HisKA"/>
    <property type="match status" value="1"/>
</dbReference>
<dbReference type="OrthoDB" id="9764438at2"/>
<dbReference type="EMBL" id="RBIG01000001">
    <property type="protein sequence ID" value="RKQ72303.1"/>
    <property type="molecule type" value="Genomic_DNA"/>
</dbReference>
<dbReference type="SMART" id="SM00448">
    <property type="entry name" value="REC"/>
    <property type="match status" value="1"/>
</dbReference>
<dbReference type="InterPro" id="IPR001789">
    <property type="entry name" value="Sig_transdc_resp-reg_receiver"/>
</dbReference>
<dbReference type="CDD" id="cd00156">
    <property type="entry name" value="REC"/>
    <property type="match status" value="1"/>
</dbReference>
<dbReference type="InterPro" id="IPR003594">
    <property type="entry name" value="HATPase_dom"/>
</dbReference>
<gene>
    <name evidence="10" type="ORF">BCL74_0066</name>
</gene>
<dbReference type="InterPro" id="IPR036890">
    <property type="entry name" value="HATPase_C_sf"/>
</dbReference>
<evidence type="ECO:0000313" key="10">
    <source>
        <dbReference type="EMBL" id="RKQ72303.1"/>
    </source>
</evidence>
<dbReference type="FunFam" id="3.30.565.10:FF:000049">
    <property type="entry name" value="Two-component sensor histidine kinase"/>
    <property type="match status" value="1"/>
</dbReference>
<evidence type="ECO:0000256" key="5">
    <source>
        <dbReference type="ARBA" id="ARBA00022777"/>
    </source>
</evidence>
<dbReference type="InterPro" id="IPR036097">
    <property type="entry name" value="HisK_dim/P_sf"/>
</dbReference>
<keyword evidence="5" id="KW-0418">Kinase</keyword>
<evidence type="ECO:0000256" key="1">
    <source>
        <dbReference type="ARBA" id="ARBA00000085"/>
    </source>
</evidence>
<evidence type="ECO:0000259" key="9">
    <source>
        <dbReference type="PROSITE" id="PS50110"/>
    </source>
</evidence>
<proteinExistence type="predicted"/>
<comment type="caution">
    <text evidence="10">The sequence shown here is derived from an EMBL/GenBank/DDBJ whole genome shotgun (WGS) entry which is preliminary data.</text>
</comment>
<dbReference type="InterPro" id="IPR004358">
    <property type="entry name" value="Sig_transdc_His_kin-like_C"/>
</dbReference>
<dbReference type="PANTHER" id="PTHR43047:SF9">
    <property type="entry name" value="HISTIDINE KINASE"/>
    <property type="match status" value="1"/>
</dbReference>
<reference evidence="10 11" key="1">
    <citation type="submission" date="2018-10" db="EMBL/GenBank/DDBJ databases">
        <title>Comparative analysis of microorganisms from saline springs in Andes Mountain Range, Colombia.</title>
        <authorList>
            <person name="Rubin E."/>
        </authorList>
    </citation>
    <scope>NUCLEOTIDE SEQUENCE [LARGE SCALE GENOMIC DNA]</scope>
    <source>
        <strain evidence="10 11">USBA 36</strain>
    </source>
</reference>
<comment type="catalytic activity">
    <reaction evidence="1">
        <text>ATP + protein L-histidine = ADP + protein N-phospho-L-histidine.</text>
        <dbReference type="EC" id="2.7.13.3"/>
    </reaction>
</comment>
<evidence type="ECO:0000313" key="11">
    <source>
        <dbReference type="Proteomes" id="UP000277424"/>
    </source>
</evidence>
<dbReference type="PRINTS" id="PR00344">
    <property type="entry name" value="BCTRLSENSOR"/>
</dbReference>
<feature type="modified residue" description="4-aspartylphosphate" evidence="6">
    <location>
        <position position="453"/>
    </location>
</feature>
<dbReference type="SUPFAM" id="SSF55874">
    <property type="entry name" value="ATPase domain of HSP90 chaperone/DNA topoisomerase II/histidine kinase"/>
    <property type="match status" value="1"/>
</dbReference>
<evidence type="ECO:0000259" key="8">
    <source>
        <dbReference type="PROSITE" id="PS50109"/>
    </source>
</evidence>
<dbReference type="GO" id="GO:0005886">
    <property type="term" value="C:plasma membrane"/>
    <property type="evidence" value="ECO:0007669"/>
    <property type="project" value="TreeGrafter"/>
</dbReference>